<dbReference type="EMBL" id="JAGKQM010000012">
    <property type="protein sequence ID" value="KAH0898978.1"/>
    <property type="molecule type" value="Genomic_DNA"/>
</dbReference>
<evidence type="ECO:0000313" key="3">
    <source>
        <dbReference type="Proteomes" id="UP000824890"/>
    </source>
</evidence>
<comment type="caution">
    <text evidence="2">The sequence shown here is derived from an EMBL/GenBank/DDBJ whole genome shotgun (WGS) entry which is preliminary data.</text>
</comment>
<sequence>HFYPATTLHRFDPDHLTVVSSQNTLHQKKKKKEEIGNMKLDLTKEVAKMTLDLKEEITKMRLDMGQQFQHLIASINRLKEGFKSFRERLKESRCDHSFEKRRKREHTTGLVKKPQRYYPGAVIVLETTREIELSTEGEKKPSRFCSRMVSICGIFTIQKSKGLPIASTQAPDEDFKDPEIAEQLRRSREQPVIRRDRCIRKRTR</sequence>
<organism evidence="2 3">
    <name type="scientific">Brassica napus</name>
    <name type="common">Rape</name>
    <dbReference type="NCBI Taxonomy" id="3708"/>
    <lineage>
        <taxon>Eukaryota</taxon>
        <taxon>Viridiplantae</taxon>
        <taxon>Streptophyta</taxon>
        <taxon>Embryophyta</taxon>
        <taxon>Tracheophyta</taxon>
        <taxon>Spermatophyta</taxon>
        <taxon>Magnoliopsida</taxon>
        <taxon>eudicotyledons</taxon>
        <taxon>Gunneridae</taxon>
        <taxon>Pentapetalae</taxon>
        <taxon>rosids</taxon>
        <taxon>malvids</taxon>
        <taxon>Brassicales</taxon>
        <taxon>Brassicaceae</taxon>
        <taxon>Brassiceae</taxon>
        <taxon>Brassica</taxon>
    </lineage>
</organism>
<name>A0ABQ8B2R2_BRANA</name>
<dbReference type="Proteomes" id="UP000824890">
    <property type="component" value="Unassembled WGS sequence"/>
</dbReference>
<evidence type="ECO:0000313" key="2">
    <source>
        <dbReference type="EMBL" id="KAH0898978.1"/>
    </source>
</evidence>
<proteinExistence type="predicted"/>
<feature type="non-terminal residue" evidence="2">
    <location>
        <position position="1"/>
    </location>
</feature>
<gene>
    <name evidence="2" type="ORF">HID58_048546</name>
</gene>
<feature type="compositionally biased region" description="Basic and acidic residues" evidence="1">
    <location>
        <begin position="184"/>
        <end position="196"/>
    </location>
</feature>
<evidence type="ECO:0000256" key="1">
    <source>
        <dbReference type="SAM" id="MobiDB-lite"/>
    </source>
</evidence>
<keyword evidence="3" id="KW-1185">Reference proteome</keyword>
<feature type="region of interest" description="Disordered" evidence="1">
    <location>
        <begin position="184"/>
        <end position="204"/>
    </location>
</feature>
<reference evidence="2 3" key="1">
    <citation type="submission" date="2021-05" db="EMBL/GenBank/DDBJ databases">
        <title>Genome Assembly of Synthetic Allotetraploid Brassica napus Reveals Homoeologous Exchanges between Subgenomes.</title>
        <authorList>
            <person name="Davis J.T."/>
        </authorList>
    </citation>
    <scope>NUCLEOTIDE SEQUENCE [LARGE SCALE GENOMIC DNA]</scope>
    <source>
        <strain evidence="3">cv. Da-Ae</strain>
        <tissue evidence="2">Seedling</tissue>
    </source>
</reference>
<accession>A0ABQ8B2R2</accession>
<protein>
    <submittedName>
        <fullName evidence="2">Uncharacterized protein</fullName>
    </submittedName>
</protein>